<keyword evidence="1" id="KW-0472">Membrane</keyword>
<gene>
    <name evidence="2" type="ORF">LMG3441_01426</name>
</gene>
<proteinExistence type="predicted"/>
<feature type="transmembrane region" description="Helical" evidence="1">
    <location>
        <begin position="12"/>
        <end position="34"/>
    </location>
</feature>
<feature type="transmembrane region" description="Helical" evidence="1">
    <location>
        <begin position="86"/>
        <end position="110"/>
    </location>
</feature>
<dbReference type="Proteomes" id="UP000494269">
    <property type="component" value="Unassembled WGS sequence"/>
</dbReference>
<protein>
    <submittedName>
        <fullName evidence="2">Uncharacterized protein</fullName>
    </submittedName>
</protein>
<name>A0A6S6ZH50_9BURK</name>
<sequence length="132" mass="14292">MKLNKLHDVIGTVLLILVPLIYAFYVAVMALSFGKIQGGFIAAGDSHGVALARGMLHMALSPGAFAAAAAWMLLRRSPAHRIRWAWGVFAWLWFSIAMSVVLAPVFYAWAALQAVWAAALAWTCRAARHSAA</sequence>
<feature type="transmembrane region" description="Helical" evidence="1">
    <location>
        <begin position="54"/>
        <end position="74"/>
    </location>
</feature>
<evidence type="ECO:0000313" key="3">
    <source>
        <dbReference type="Proteomes" id="UP000494269"/>
    </source>
</evidence>
<organism evidence="2 3">
    <name type="scientific">Achromobacter kerstersii</name>
    <dbReference type="NCBI Taxonomy" id="1353890"/>
    <lineage>
        <taxon>Bacteria</taxon>
        <taxon>Pseudomonadati</taxon>
        <taxon>Pseudomonadota</taxon>
        <taxon>Betaproteobacteria</taxon>
        <taxon>Burkholderiales</taxon>
        <taxon>Alcaligenaceae</taxon>
        <taxon>Achromobacter</taxon>
    </lineage>
</organism>
<evidence type="ECO:0000256" key="1">
    <source>
        <dbReference type="SAM" id="Phobius"/>
    </source>
</evidence>
<reference evidence="2 3" key="1">
    <citation type="submission" date="2020-04" db="EMBL/GenBank/DDBJ databases">
        <authorList>
            <person name="De Canck E."/>
        </authorList>
    </citation>
    <scope>NUCLEOTIDE SEQUENCE [LARGE SCALE GENOMIC DNA]</scope>
    <source>
        <strain evidence="2 3">LMG 3441</strain>
    </source>
</reference>
<dbReference type="AlphaFoldDB" id="A0A6S6ZH50"/>
<keyword evidence="1" id="KW-1133">Transmembrane helix</keyword>
<accession>A0A6S6ZH50</accession>
<dbReference type="EMBL" id="CADIJQ010000001">
    <property type="protein sequence ID" value="CAB3677881.1"/>
    <property type="molecule type" value="Genomic_DNA"/>
</dbReference>
<keyword evidence="1" id="KW-0812">Transmembrane</keyword>
<evidence type="ECO:0000313" key="2">
    <source>
        <dbReference type="EMBL" id="CAB3677881.1"/>
    </source>
</evidence>
<keyword evidence="3" id="KW-1185">Reference proteome</keyword>
<dbReference type="RefSeq" id="WP_054425275.1">
    <property type="nucleotide sequence ID" value="NZ_CADIJQ010000001.1"/>
</dbReference>